<keyword evidence="2" id="KW-0547">Nucleotide-binding</keyword>
<dbReference type="Gene3D" id="3.40.50.300">
    <property type="entry name" value="P-loop containing nucleotide triphosphate hydrolases"/>
    <property type="match status" value="1"/>
</dbReference>
<evidence type="ECO:0008006" key="6">
    <source>
        <dbReference type="Google" id="ProtNLM"/>
    </source>
</evidence>
<keyword evidence="3" id="KW-0067">ATP-binding</keyword>
<dbReference type="InterPro" id="IPR027417">
    <property type="entry name" value="P-loop_NTPase"/>
</dbReference>
<accession>A0ABT0R195</accession>
<comment type="caution">
    <text evidence="4">The sequence shown here is derived from an EMBL/GenBank/DDBJ whole genome shotgun (WGS) entry which is preliminary data.</text>
</comment>
<reference evidence="4" key="1">
    <citation type="submission" date="2022-02" db="EMBL/GenBank/DDBJ databases">
        <authorList>
            <person name="Lee M."/>
            <person name="Kim S.-J."/>
            <person name="Jung M.-Y."/>
        </authorList>
    </citation>
    <scope>NUCLEOTIDE SEQUENCE</scope>
    <source>
        <strain evidence="4">JHP9</strain>
    </source>
</reference>
<keyword evidence="5" id="KW-1185">Reference proteome</keyword>
<gene>
    <name evidence="4" type="ORF">Bequi_06385</name>
</gene>
<name>A0ABT0R195_9MICO</name>
<dbReference type="EMBL" id="JAKNCJ010000002">
    <property type="protein sequence ID" value="MCL6423019.1"/>
    <property type="molecule type" value="Genomic_DNA"/>
</dbReference>
<proteinExistence type="predicted"/>
<dbReference type="Proteomes" id="UP001203761">
    <property type="component" value="Unassembled WGS sequence"/>
</dbReference>
<evidence type="ECO:0000256" key="2">
    <source>
        <dbReference type="ARBA" id="ARBA00022741"/>
    </source>
</evidence>
<evidence type="ECO:0000256" key="1">
    <source>
        <dbReference type="ARBA" id="ARBA00022448"/>
    </source>
</evidence>
<organism evidence="4 5">
    <name type="scientific">Brachybacterium equifaecis</name>
    <dbReference type="NCBI Taxonomy" id="2910770"/>
    <lineage>
        <taxon>Bacteria</taxon>
        <taxon>Bacillati</taxon>
        <taxon>Actinomycetota</taxon>
        <taxon>Actinomycetes</taxon>
        <taxon>Micrococcales</taxon>
        <taxon>Dermabacteraceae</taxon>
        <taxon>Brachybacterium</taxon>
    </lineage>
</organism>
<keyword evidence="1" id="KW-0813">Transport</keyword>
<dbReference type="SUPFAM" id="SSF52540">
    <property type="entry name" value="P-loop containing nucleoside triphosphate hydrolases"/>
    <property type="match status" value="1"/>
</dbReference>
<dbReference type="InterPro" id="IPR051782">
    <property type="entry name" value="ABC_Transporter_VariousFunc"/>
</dbReference>
<evidence type="ECO:0000313" key="4">
    <source>
        <dbReference type="EMBL" id="MCL6423019.1"/>
    </source>
</evidence>
<protein>
    <recommendedName>
        <fullName evidence="6">ATPase AAA-type core domain-containing protein</fullName>
    </recommendedName>
</protein>
<evidence type="ECO:0000313" key="5">
    <source>
        <dbReference type="Proteomes" id="UP001203761"/>
    </source>
</evidence>
<dbReference type="PANTHER" id="PTHR42939:SF1">
    <property type="entry name" value="ABC TRANSPORTER ATP-BINDING PROTEIN ALBC-RELATED"/>
    <property type="match status" value="1"/>
</dbReference>
<dbReference type="PANTHER" id="PTHR42939">
    <property type="entry name" value="ABC TRANSPORTER ATP-BINDING PROTEIN ALBC-RELATED"/>
    <property type="match status" value="1"/>
</dbReference>
<sequence length="177" mass="18721">MRNLSAGQATHFSLALALAGRPELLILDEPLARLDPLARPEMIDDLRGFMAGGEGERSNVISTHDLEEMDRFVDHLVVLHEGRVICEGDVEDLLEEHLLATLEEGALAGAPGLLRGVRSGADGAGPGSIEGLVRVEDAAALPPSASIRAQQLREFVAMTLREAQGGSRGAAAQSEAR</sequence>
<evidence type="ECO:0000256" key="3">
    <source>
        <dbReference type="ARBA" id="ARBA00022840"/>
    </source>
</evidence>
<dbReference type="RefSeq" id="WP_249737115.1">
    <property type="nucleotide sequence ID" value="NZ_JAKNCJ010000002.1"/>
</dbReference>